<dbReference type="Proteomes" id="UP001317085">
    <property type="component" value="Unassembled WGS sequence"/>
</dbReference>
<keyword evidence="3" id="KW-1185">Reference proteome</keyword>
<keyword evidence="1" id="KW-0732">Signal</keyword>
<reference evidence="2 3" key="1">
    <citation type="submission" date="2022-02" db="EMBL/GenBank/DDBJ databases">
        <title>Comparative genomics of the first Antarctic Pseudomonas spp. capable of biotransforming 2,4,6-Trinitrotoluene.</title>
        <authorList>
            <person name="Cabrera M.A."/>
            <person name="Marquez S.L."/>
            <person name="Perez-Donoso J.M."/>
        </authorList>
    </citation>
    <scope>NUCLEOTIDE SEQUENCE [LARGE SCALE GENOMIC DNA]</scope>
    <source>
        <strain evidence="2 3">TNT11</strain>
    </source>
</reference>
<dbReference type="EMBL" id="JAKNRV010000048">
    <property type="protein sequence ID" value="MCK1784317.1"/>
    <property type="molecule type" value="Genomic_DNA"/>
</dbReference>
<accession>A0ABT0EFA8</accession>
<feature type="non-terminal residue" evidence="2">
    <location>
        <position position="61"/>
    </location>
</feature>
<proteinExistence type="predicted"/>
<evidence type="ECO:0000313" key="2">
    <source>
        <dbReference type="EMBL" id="MCK1784317.1"/>
    </source>
</evidence>
<comment type="caution">
    <text evidence="2">The sequence shown here is derived from an EMBL/GenBank/DDBJ whole genome shotgun (WGS) entry which is preliminary data.</text>
</comment>
<gene>
    <name evidence="2" type="ORF">L9Z73_08095</name>
</gene>
<organism evidence="2 3">
    <name type="scientific">Pseudomonas emilianonis</name>
    <dbReference type="NCBI Taxonomy" id="2915812"/>
    <lineage>
        <taxon>Bacteria</taxon>
        <taxon>Pseudomonadati</taxon>
        <taxon>Pseudomonadota</taxon>
        <taxon>Gammaproteobacteria</taxon>
        <taxon>Pseudomonadales</taxon>
        <taxon>Pseudomonadaceae</taxon>
        <taxon>Pseudomonas</taxon>
    </lineage>
</organism>
<evidence type="ECO:0000313" key="3">
    <source>
        <dbReference type="Proteomes" id="UP001317085"/>
    </source>
</evidence>
<evidence type="ECO:0000256" key="1">
    <source>
        <dbReference type="SAM" id="SignalP"/>
    </source>
</evidence>
<feature type="signal peptide" evidence="1">
    <location>
        <begin position="1"/>
        <end position="39"/>
    </location>
</feature>
<sequence length="61" mass="6121">MTRHTTPASPTRLHSPSRAWRAIAALLFSVLLAPTAAFADATAPAAPAAAEQNAAATAAVP</sequence>
<protein>
    <submittedName>
        <fullName evidence="2">TonB-system energizer ExbB</fullName>
    </submittedName>
</protein>
<feature type="chain" id="PRO_5047253730" evidence="1">
    <location>
        <begin position="40"/>
        <end position="61"/>
    </location>
</feature>
<name>A0ABT0EFA8_9PSED</name>